<dbReference type="Proteomes" id="UP000619260">
    <property type="component" value="Unassembled WGS sequence"/>
</dbReference>
<feature type="transmembrane region" description="Helical" evidence="1">
    <location>
        <begin position="280"/>
        <end position="300"/>
    </location>
</feature>
<evidence type="ECO:0000313" key="2">
    <source>
        <dbReference type="EMBL" id="GIJ46576.1"/>
    </source>
</evidence>
<organism evidence="2 3">
    <name type="scientific">Virgisporangium aliadipatigenens</name>
    <dbReference type="NCBI Taxonomy" id="741659"/>
    <lineage>
        <taxon>Bacteria</taxon>
        <taxon>Bacillati</taxon>
        <taxon>Actinomycetota</taxon>
        <taxon>Actinomycetes</taxon>
        <taxon>Micromonosporales</taxon>
        <taxon>Micromonosporaceae</taxon>
        <taxon>Virgisporangium</taxon>
    </lineage>
</organism>
<reference evidence="2" key="1">
    <citation type="submission" date="2021-01" db="EMBL/GenBank/DDBJ databases">
        <title>Whole genome shotgun sequence of Virgisporangium aliadipatigenens NBRC 105644.</title>
        <authorList>
            <person name="Komaki H."/>
            <person name="Tamura T."/>
        </authorList>
    </citation>
    <scope>NUCLEOTIDE SEQUENCE</scope>
    <source>
        <strain evidence="2">NBRC 105644</strain>
    </source>
</reference>
<comment type="caution">
    <text evidence="2">The sequence shown here is derived from an EMBL/GenBank/DDBJ whole genome shotgun (WGS) entry which is preliminary data.</text>
</comment>
<feature type="transmembrane region" description="Helical" evidence="1">
    <location>
        <begin position="137"/>
        <end position="155"/>
    </location>
</feature>
<feature type="transmembrane region" description="Helical" evidence="1">
    <location>
        <begin position="94"/>
        <end position="116"/>
    </location>
</feature>
<feature type="transmembrane region" description="Helical" evidence="1">
    <location>
        <begin position="22"/>
        <end position="42"/>
    </location>
</feature>
<accession>A0A8J3YK04</accession>
<keyword evidence="1" id="KW-0472">Membrane</keyword>
<protein>
    <submittedName>
        <fullName evidence="2">Uncharacterized protein</fullName>
    </submittedName>
</protein>
<name>A0A8J3YK04_9ACTN</name>
<dbReference type="RefSeq" id="WP_203900070.1">
    <property type="nucleotide sequence ID" value="NZ_BOPF01000010.1"/>
</dbReference>
<sequence length="710" mass="75900">MTVLTRPVLGGISRRGSLASRLTAETAVFGLLAGIVVVWPWTRGGYLILLDWVSGPDQAVTPGLYGLDPTALDAMPYRLATQYLRDLVGSQVTAWLLILVYFPVAAAGASALAGGGRWRRYTAAGLMVCNPFVVERIRAGHVSFLLSVAILTWLISSAVHARRKEKTFAARPAGWYALAMVVGPHGAFLGGAALLAVMLLPRPRWSDLRRTAMTVAAAGAVYLYAVAVLLNRVPTMKVTELDLTAYATRSGPGGLLVTVASLHGFWRGGAELPRDYLNPTLGACLLLAVVAAVIVGAVLLSRRDPNLGAPIAVLIPVGLVLGAGIDGPAGALYRLAFRYVPLFEVMREQQKWVALAVIGYAVAVGGAVEGLVYLAHRHNHWAPRLAATYGVLAAWLAIAAVAPALLWGLGGTISASRYPQAWYQADREMGEGTGAVLFLPWHGYQPFGFTDGRTVATPAAAFFRRPVLSSDAVEIGALRTNSTSKRMAYMDKLIASGGGGVHFGRLLAPLGVEYVILARDRDPTPYGWVEQQADLKPVLRTDELDLYRVDAVGTGRVVSSRVGGYDESVGLAAADQLGTEAMIPGGIAEGPVPSRTSGKLRRVSSTRWVVEPGDAGWAVIPEEWSPGWQFGGGPGKPTAAGTIAVYLGAGEAVVEYKPWRWLRYGLAASLLSFLLLVVGGLVEHRRELSAWWARRANRPEPEVRRNTLTR</sequence>
<feature type="transmembrane region" description="Helical" evidence="1">
    <location>
        <begin position="352"/>
        <end position="374"/>
    </location>
</feature>
<gene>
    <name evidence="2" type="ORF">Val02_34620</name>
</gene>
<keyword evidence="1" id="KW-0812">Transmembrane</keyword>
<feature type="transmembrane region" description="Helical" evidence="1">
    <location>
        <begin position="661"/>
        <end position="682"/>
    </location>
</feature>
<evidence type="ECO:0000313" key="3">
    <source>
        <dbReference type="Proteomes" id="UP000619260"/>
    </source>
</evidence>
<proteinExistence type="predicted"/>
<feature type="transmembrane region" description="Helical" evidence="1">
    <location>
        <begin position="212"/>
        <end position="230"/>
    </location>
</feature>
<dbReference type="AlphaFoldDB" id="A0A8J3YK04"/>
<keyword evidence="1" id="KW-1133">Transmembrane helix</keyword>
<evidence type="ECO:0000256" key="1">
    <source>
        <dbReference type="SAM" id="Phobius"/>
    </source>
</evidence>
<feature type="transmembrane region" description="Helical" evidence="1">
    <location>
        <begin position="307"/>
        <end position="332"/>
    </location>
</feature>
<feature type="transmembrane region" description="Helical" evidence="1">
    <location>
        <begin position="175"/>
        <end position="200"/>
    </location>
</feature>
<dbReference type="EMBL" id="BOPF01000010">
    <property type="protein sequence ID" value="GIJ46576.1"/>
    <property type="molecule type" value="Genomic_DNA"/>
</dbReference>
<feature type="transmembrane region" description="Helical" evidence="1">
    <location>
        <begin position="386"/>
        <end position="409"/>
    </location>
</feature>
<keyword evidence="3" id="KW-1185">Reference proteome</keyword>